<evidence type="ECO:0000313" key="1">
    <source>
        <dbReference type="EMBL" id="KAK0534999.1"/>
    </source>
</evidence>
<comment type="caution">
    <text evidence="1">The sequence shown here is derived from an EMBL/GenBank/DDBJ whole genome shotgun (WGS) entry which is preliminary data.</text>
</comment>
<evidence type="ECO:0000313" key="2">
    <source>
        <dbReference type="Proteomes" id="UP001176521"/>
    </source>
</evidence>
<proteinExistence type="predicted"/>
<dbReference type="EMBL" id="JAPDMQ010000105">
    <property type="protein sequence ID" value="KAK0534999.1"/>
    <property type="molecule type" value="Genomic_DNA"/>
</dbReference>
<reference evidence="1" key="1">
    <citation type="journal article" date="2023" name="PhytoFront">
        <title>Draft Genome Resources of Seven Strains of Tilletia horrida, Causal Agent of Kernel Smut of Rice.</title>
        <authorList>
            <person name="Khanal S."/>
            <person name="Antony Babu S."/>
            <person name="Zhou X.G."/>
        </authorList>
    </citation>
    <scope>NUCLEOTIDE SEQUENCE</scope>
    <source>
        <strain evidence="1">TX3</strain>
    </source>
</reference>
<dbReference type="Proteomes" id="UP001176521">
    <property type="component" value="Unassembled WGS sequence"/>
</dbReference>
<name>A0AAN6GD83_9BASI</name>
<protein>
    <submittedName>
        <fullName evidence="1">Uncharacterized protein</fullName>
    </submittedName>
</protein>
<accession>A0AAN6GD83</accession>
<keyword evidence="2" id="KW-1185">Reference proteome</keyword>
<feature type="non-terminal residue" evidence="1">
    <location>
        <position position="93"/>
    </location>
</feature>
<organism evidence="1 2">
    <name type="scientific">Tilletia horrida</name>
    <dbReference type="NCBI Taxonomy" id="155126"/>
    <lineage>
        <taxon>Eukaryota</taxon>
        <taxon>Fungi</taxon>
        <taxon>Dikarya</taxon>
        <taxon>Basidiomycota</taxon>
        <taxon>Ustilaginomycotina</taxon>
        <taxon>Exobasidiomycetes</taxon>
        <taxon>Tilletiales</taxon>
        <taxon>Tilletiaceae</taxon>
        <taxon>Tilletia</taxon>
    </lineage>
</organism>
<sequence>MTASELAAEIRLHIARVTCADAEGRERAWQYTLTDMRSVEAVTITWSTVLLDAGACADGKHGHLARVPGIFPCPEHARDRLAAGPLRVVPDAA</sequence>
<dbReference type="AlphaFoldDB" id="A0AAN6GD83"/>
<gene>
    <name evidence="1" type="ORF">OC842_002476</name>
</gene>